<evidence type="ECO:0000313" key="6">
    <source>
        <dbReference type="Proteomes" id="UP000720189"/>
    </source>
</evidence>
<organism evidence="5 6">
    <name type="scientific">Fusarium redolens</name>
    <dbReference type="NCBI Taxonomy" id="48865"/>
    <lineage>
        <taxon>Eukaryota</taxon>
        <taxon>Fungi</taxon>
        <taxon>Dikarya</taxon>
        <taxon>Ascomycota</taxon>
        <taxon>Pezizomycotina</taxon>
        <taxon>Sordariomycetes</taxon>
        <taxon>Hypocreomycetidae</taxon>
        <taxon>Hypocreales</taxon>
        <taxon>Nectriaceae</taxon>
        <taxon>Fusarium</taxon>
        <taxon>Fusarium redolens species complex</taxon>
    </lineage>
</organism>
<comment type="PTM">
    <text evidence="3">Topaquinone (TPQ) is generated by copper-dependent autoxidation of a specific tyrosyl residue.</text>
</comment>
<dbReference type="EC" id="1.4.3.-" evidence="3"/>
<dbReference type="PANTHER" id="PTHR10638">
    <property type="entry name" value="COPPER AMINE OXIDASE"/>
    <property type="match status" value="1"/>
</dbReference>
<dbReference type="GeneID" id="70228951"/>
<keyword evidence="3" id="KW-0186">Copper</keyword>
<dbReference type="InterPro" id="IPR036460">
    <property type="entry name" value="Cu_amine_oxidase_C_sf"/>
</dbReference>
<dbReference type="EMBL" id="JAGMUX010000004">
    <property type="protein sequence ID" value="KAH7261336.1"/>
    <property type="molecule type" value="Genomic_DNA"/>
</dbReference>
<dbReference type="InterPro" id="IPR015798">
    <property type="entry name" value="Cu_amine_oxidase_C"/>
</dbReference>
<keyword evidence="3" id="KW-0560">Oxidoreductase</keyword>
<keyword evidence="3" id="KW-0479">Metal-binding</keyword>
<dbReference type="GO" id="GO:0048038">
    <property type="term" value="F:quinone binding"/>
    <property type="evidence" value="ECO:0007669"/>
    <property type="project" value="InterPro"/>
</dbReference>
<dbReference type="Proteomes" id="UP000720189">
    <property type="component" value="Unassembled WGS sequence"/>
</dbReference>
<dbReference type="Pfam" id="PF01179">
    <property type="entry name" value="Cu_amine_oxid"/>
    <property type="match status" value="1"/>
</dbReference>
<dbReference type="AlphaFoldDB" id="A0A9P9HQ81"/>
<comment type="subunit">
    <text evidence="2">Homodimer.</text>
</comment>
<evidence type="ECO:0000313" key="5">
    <source>
        <dbReference type="EMBL" id="KAH7261336.1"/>
    </source>
</evidence>
<dbReference type="SUPFAM" id="SSF49998">
    <property type="entry name" value="Amine oxidase catalytic domain"/>
    <property type="match status" value="1"/>
</dbReference>
<dbReference type="PANTHER" id="PTHR10638:SF86">
    <property type="entry name" value="COPPER AMINE OXIDASE 1-RELATED"/>
    <property type="match status" value="1"/>
</dbReference>
<feature type="domain" description="Copper amine oxidase catalytic" evidence="4">
    <location>
        <begin position="66"/>
        <end position="218"/>
    </location>
</feature>
<dbReference type="GO" id="GO:0009308">
    <property type="term" value="P:amine metabolic process"/>
    <property type="evidence" value="ECO:0007669"/>
    <property type="project" value="UniProtKB-UniRule"/>
</dbReference>
<dbReference type="InterPro" id="IPR000269">
    <property type="entry name" value="Cu_amine_oxidase"/>
</dbReference>
<evidence type="ECO:0000256" key="2">
    <source>
        <dbReference type="ARBA" id="ARBA00011738"/>
    </source>
</evidence>
<dbReference type="GO" id="GO:0008131">
    <property type="term" value="F:primary methylamine oxidase activity"/>
    <property type="evidence" value="ECO:0007669"/>
    <property type="project" value="InterPro"/>
</dbReference>
<evidence type="ECO:0000259" key="4">
    <source>
        <dbReference type="Pfam" id="PF01179"/>
    </source>
</evidence>
<comment type="cofactor">
    <cofactor evidence="3">
        <name>Cu cation</name>
        <dbReference type="ChEBI" id="CHEBI:23378"/>
    </cofactor>
    <text evidence="3">Contains 1 topaquinone per subunit.</text>
</comment>
<comment type="caution">
    <text evidence="5">The sequence shown here is derived from an EMBL/GenBank/DDBJ whole genome shotgun (WGS) entry which is preliminary data.</text>
</comment>
<gene>
    <name evidence="5" type="ORF">BKA55DRAFT_686910</name>
</gene>
<dbReference type="RefSeq" id="XP_046053213.1">
    <property type="nucleotide sequence ID" value="XM_046198997.1"/>
</dbReference>
<proteinExistence type="inferred from homology"/>
<keyword evidence="6" id="KW-1185">Reference proteome</keyword>
<dbReference type="Gene3D" id="2.70.98.20">
    <property type="entry name" value="Copper amine oxidase, catalytic domain"/>
    <property type="match status" value="1"/>
</dbReference>
<dbReference type="OrthoDB" id="5424851at2759"/>
<comment type="cofactor">
    <cofactor evidence="1">
        <name>Cu cation</name>
        <dbReference type="ChEBI" id="CHEBI:23378"/>
    </cofactor>
</comment>
<accession>A0A9P9HQ81</accession>
<evidence type="ECO:0000256" key="3">
    <source>
        <dbReference type="RuleBase" id="RU000672"/>
    </source>
</evidence>
<comment type="similarity">
    <text evidence="3">Belongs to the copper/topaquinone oxidase family.</text>
</comment>
<reference evidence="5" key="1">
    <citation type="journal article" date="2021" name="Nat. Commun.">
        <title>Genetic determinants of endophytism in the Arabidopsis root mycobiome.</title>
        <authorList>
            <person name="Mesny F."/>
            <person name="Miyauchi S."/>
            <person name="Thiergart T."/>
            <person name="Pickel B."/>
            <person name="Atanasova L."/>
            <person name="Karlsson M."/>
            <person name="Huettel B."/>
            <person name="Barry K.W."/>
            <person name="Haridas S."/>
            <person name="Chen C."/>
            <person name="Bauer D."/>
            <person name="Andreopoulos W."/>
            <person name="Pangilinan J."/>
            <person name="LaButti K."/>
            <person name="Riley R."/>
            <person name="Lipzen A."/>
            <person name="Clum A."/>
            <person name="Drula E."/>
            <person name="Henrissat B."/>
            <person name="Kohler A."/>
            <person name="Grigoriev I.V."/>
            <person name="Martin F.M."/>
            <person name="Hacquard S."/>
        </authorList>
    </citation>
    <scope>NUCLEOTIDE SEQUENCE</scope>
    <source>
        <strain evidence="5">MPI-CAGE-AT-0023</strain>
    </source>
</reference>
<evidence type="ECO:0000256" key="1">
    <source>
        <dbReference type="ARBA" id="ARBA00001935"/>
    </source>
</evidence>
<protein>
    <recommendedName>
        <fullName evidence="3">Amine oxidase</fullName>
        <ecNumber evidence="3">1.4.3.-</ecNumber>
    </recommendedName>
</protein>
<dbReference type="GO" id="GO:0005507">
    <property type="term" value="F:copper ion binding"/>
    <property type="evidence" value="ECO:0007669"/>
    <property type="project" value="InterPro"/>
</dbReference>
<name>A0A9P9HQ81_FUSRE</name>
<keyword evidence="3" id="KW-0801">TPQ</keyword>
<sequence>MDMETKTVVRLIDLRPAVQMMALSPGKGTTSQETFSNTAMRQGMSITTGQIPPRGSEVSRERILRASFTISKDGLLECQKWRFRLAFNPFHEKRLFFKMSAMRTDPFCIASAIASSHTPMMIPSPLSTASMPLSLGMGFFLGRAVNNLELGCDCLWAIHHVDSYLSGSDDLPTPAQVVVCLHEEDNGILWKHTNFRTNRSVVARMRELVVQFIVTLAN</sequence>